<dbReference type="PANTHER" id="PTHR43037:SF1">
    <property type="entry name" value="BLL1128 PROTEIN"/>
    <property type="match status" value="1"/>
</dbReference>
<dbReference type="Pfam" id="PF02230">
    <property type="entry name" value="Abhydrolase_2"/>
    <property type="match status" value="1"/>
</dbReference>
<organism evidence="5 6">
    <name type="scientific">Paenibacillus hunanensis</name>
    <dbReference type="NCBI Taxonomy" id="539262"/>
    <lineage>
        <taxon>Bacteria</taxon>
        <taxon>Bacillati</taxon>
        <taxon>Bacillota</taxon>
        <taxon>Bacilli</taxon>
        <taxon>Bacillales</taxon>
        <taxon>Paenibacillaceae</taxon>
        <taxon>Paenibacillus</taxon>
    </lineage>
</organism>
<feature type="domain" description="SLH" evidence="4">
    <location>
        <begin position="440"/>
        <end position="503"/>
    </location>
</feature>
<dbReference type="SUPFAM" id="SSF53474">
    <property type="entry name" value="alpha/beta-Hydrolases"/>
    <property type="match status" value="1"/>
</dbReference>
<dbReference type="PROSITE" id="PS51272">
    <property type="entry name" value="SLH"/>
    <property type="match status" value="1"/>
</dbReference>
<dbReference type="InterPro" id="IPR001119">
    <property type="entry name" value="SLH_dom"/>
</dbReference>
<gene>
    <name evidence="5" type="ORF">JOC58_001620</name>
</gene>
<keyword evidence="1 3" id="KW-0732">Signal</keyword>
<dbReference type="RefSeq" id="WP_188776924.1">
    <property type="nucleotide sequence ID" value="NZ_BMMB01000008.1"/>
</dbReference>
<protein>
    <submittedName>
        <fullName evidence="5">Esterase</fullName>
    </submittedName>
</protein>
<dbReference type="InterPro" id="IPR029058">
    <property type="entry name" value="AB_hydrolase_fold"/>
</dbReference>
<evidence type="ECO:0000256" key="2">
    <source>
        <dbReference type="SAM" id="MobiDB-lite"/>
    </source>
</evidence>
<evidence type="ECO:0000313" key="5">
    <source>
        <dbReference type="EMBL" id="MDR6243727.1"/>
    </source>
</evidence>
<feature type="signal peptide" evidence="3">
    <location>
        <begin position="1"/>
        <end position="24"/>
    </location>
</feature>
<comment type="caution">
    <text evidence="5">The sequence shown here is derived from an EMBL/GenBank/DDBJ whole genome shotgun (WGS) entry which is preliminary data.</text>
</comment>
<evidence type="ECO:0000259" key="4">
    <source>
        <dbReference type="PROSITE" id="PS51272"/>
    </source>
</evidence>
<dbReference type="PANTHER" id="PTHR43037">
    <property type="entry name" value="UNNAMED PRODUCT-RELATED"/>
    <property type="match status" value="1"/>
</dbReference>
<keyword evidence="6" id="KW-1185">Reference proteome</keyword>
<sequence length="566" mass="60916">MNWAKKGMIAVIATALGASSSAYSAAAADDPSGVRITGQAYVGDAGTMVKSFDIEVSDPARYADLKAGDFDITGNYDGYPLNAKGEVVQDNYANDELNVSMQGKSIHLDFKPFLYKGGSIEKFAVTNHKFPELSFAADRVSQLSIRTVDDFKPGVLTASDGESLPYRLKLSSSDGPRPLVVWLHGGGEVGADNIKQLTENRGATTWTESGKDTSVLAVHYPQNYDWAIYDKPEQLAKMQQYFTMQEQFIQQLVAEGKVDPNRIYVAGVSSGGGGAFRFLMQYPDLFAGAIVIAAKDTVANYKGSVDAFKTALQSLVHTPIWIVHAENDPITDSRTSKLAYQALTELGSTLVKETLYSDAFMDSQRFYGAMKHWSWVPAFNDQSMIDWLFAQHKTGDTTPASSNHTSVDGASNTSMTSTPITRAELAALIYTAMGDTTPASASARYTDIANIPQKEAIQAVTVAGLMRGVGKEQFAPDASVTRAQLAVIAAAWLKQTEPDQQPSSAIAGYTDVPSQHWAYTATLAVKPLNLLPGTSDKLEPAKTVSTAEATQLIAALTAYATNIGKQ</sequence>
<reference evidence="5 6" key="1">
    <citation type="submission" date="2023-07" db="EMBL/GenBank/DDBJ databases">
        <title>Genomic Encyclopedia of Type Strains, Phase IV (KMG-IV): sequencing the most valuable type-strain genomes for metagenomic binning, comparative biology and taxonomic classification.</title>
        <authorList>
            <person name="Goeker M."/>
        </authorList>
    </citation>
    <scope>NUCLEOTIDE SEQUENCE [LARGE SCALE GENOMIC DNA]</scope>
    <source>
        <strain evidence="5 6">DSM 22170</strain>
    </source>
</reference>
<dbReference type="Proteomes" id="UP001185028">
    <property type="component" value="Unassembled WGS sequence"/>
</dbReference>
<dbReference type="EMBL" id="JAVDQH010000005">
    <property type="protein sequence ID" value="MDR6243727.1"/>
    <property type="molecule type" value="Genomic_DNA"/>
</dbReference>
<evidence type="ECO:0000256" key="3">
    <source>
        <dbReference type="SAM" id="SignalP"/>
    </source>
</evidence>
<dbReference type="InterPro" id="IPR003140">
    <property type="entry name" value="PLipase/COase/thioEstase"/>
</dbReference>
<proteinExistence type="predicted"/>
<evidence type="ECO:0000313" key="6">
    <source>
        <dbReference type="Proteomes" id="UP001185028"/>
    </source>
</evidence>
<dbReference type="Pfam" id="PF00395">
    <property type="entry name" value="SLH"/>
    <property type="match status" value="1"/>
</dbReference>
<evidence type="ECO:0000256" key="1">
    <source>
        <dbReference type="ARBA" id="ARBA00022729"/>
    </source>
</evidence>
<accession>A0ABU1IYH1</accession>
<dbReference type="Gene3D" id="3.40.50.1820">
    <property type="entry name" value="alpha/beta hydrolase"/>
    <property type="match status" value="1"/>
</dbReference>
<dbReference type="InterPro" id="IPR050955">
    <property type="entry name" value="Plant_Biomass_Hydrol_Est"/>
</dbReference>
<feature type="chain" id="PRO_5045924114" evidence="3">
    <location>
        <begin position="25"/>
        <end position="566"/>
    </location>
</feature>
<feature type="region of interest" description="Disordered" evidence="2">
    <location>
        <begin position="396"/>
        <end position="416"/>
    </location>
</feature>
<name>A0ABU1IYH1_9BACL</name>